<evidence type="ECO:0000256" key="8">
    <source>
        <dbReference type="ARBA" id="ARBA00023163"/>
    </source>
</evidence>
<dbReference type="GO" id="GO:0000981">
    <property type="term" value="F:DNA-binding transcription factor activity, RNA polymerase II-specific"/>
    <property type="evidence" value="ECO:0000318"/>
    <property type="project" value="GO_Central"/>
</dbReference>
<feature type="compositionally biased region" description="Basic and acidic residues" evidence="11">
    <location>
        <begin position="1"/>
        <end position="10"/>
    </location>
</feature>
<dbReference type="EnsemblPlants" id="Ma07_t12240.1">
    <property type="protein sequence ID" value="Ma07_p12240.1"/>
    <property type="gene ID" value="Ma07_g12240"/>
</dbReference>
<dbReference type="GO" id="GO:0006355">
    <property type="term" value="P:regulation of DNA-templated transcription"/>
    <property type="evidence" value="ECO:0000318"/>
    <property type="project" value="GO_Central"/>
</dbReference>
<dbReference type="CDD" id="cd16696">
    <property type="entry name" value="RING-CH-C4HC3_NFX1"/>
    <property type="match status" value="1"/>
</dbReference>
<dbReference type="InterPro" id="IPR056234">
    <property type="entry name" value="RRM_NFXL1"/>
</dbReference>
<comment type="similarity">
    <text evidence="2">Belongs to the NFX1 family.</text>
</comment>
<dbReference type="CDD" id="cd06008">
    <property type="entry name" value="NF-X1-zinc-finger"/>
    <property type="match status" value="6"/>
</dbReference>
<keyword evidence="16" id="KW-1185">Reference proteome</keyword>
<feature type="domain" description="RING-type" evidence="13">
    <location>
        <begin position="126"/>
        <end position="186"/>
    </location>
</feature>
<dbReference type="OrthoDB" id="6512771at2759"/>
<evidence type="ECO:0000313" key="16">
    <source>
        <dbReference type="Proteomes" id="UP000012960"/>
    </source>
</evidence>
<keyword evidence="3" id="KW-0479">Metal-binding</keyword>
<dbReference type="OMA" id="CPHPCDS"/>
<dbReference type="Proteomes" id="UP000012960">
    <property type="component" value="Unplaced"/>
</dbReference>
<comment type="subcellular location">
    <subcellularLocation>
        <location evidence="1">Nucleus</location>
    </subcellularLocation>
</comment>
<evidence type="ECO:0000256" key="3">
    <source>
        <dbReference type="ARBA" id="ARBA00022723"/>
    </source>
</evidence>
<evidence type="ECO:0000256" key="6">
    <source>
        <dbReference type="ARBA" id="ARBA00022833"/>
    </source>
</evidence>
<feature type="domain" description="PHD-type" evidence="12">
    <location>
        <begin position="123"/>
        <end position="188"/>
    </location>
</feature>
<evidence type="ECO:0000256" key="11">
    <source>
        <dbReference type="SAM" id="MobiDB-lite"/>
    </source>
</evidence>
<evidence type="ECO:0000256" key="7">
    <source>
        <dbReference type="ARBA" id="ARBA00023015"/>
    </source>
</evidence>
<evidence type="ECO:0000259" key="12">
    <source>
        <dbReference type="PROSITE" id="PS50016"/>
    </source>
</evidence>
<sequence>MRPDTADNSHHQHHHRNDRRPASGSSGGRIHHRPIVSGGNRQEWVPRGSAPSVAASTAAPAAANPIRPTAPAAAGPAHRHRPRQAHIPRPSLPPTVAAPSDDASDPSLPRLVQEIQDKLARGVVECMICYDMVRRSAPIWSCSSCYSIFHLHCIRKWARSPTSSDAPSASVDGSGDRAGWRCPGCQSVQSVLAKDLTYSCFCGSRGDPPNDLYLTPHSCGGPCRKPLDRTPAVPDADNDEFRCPHVCVLQCHPGPCPPCKAFAPRRPCPCGKKTIVRRCSDRESPLTCRQQCDRLLSCGRHRCERICHTGACSPCRVLVTASCFCNKKIEIVLCGDMVVKGDVQTIGDGVFSCNSICGRVLSCGNHFCGEKCHPGPCGECELLPEKIKSCYCGKTKLENGRKSCLDPIPTCSGLCEKVLSCGIHRCREICHEGDCPPCMVLVDQRCQCRSSNRTVECYKVSRDAEIFVCDKSCGKKKNCGRHRCNERCCPLSRPGGELLGSDWDPHLCSMPCGKRLRCGQHSCQLLCHSGHCPPCLETTFTDLMCACGKTSIPPPVPCGTPAPSCPHPCLVPQPCGHPASHTCHFGDCPPCSVPVAKECVGGHVLLRNIPCGSKDIRCNQLCGKTRQCGIHACGRTCHPPPCDASFASGSGSGAKSSCGQVCGAPRRDCKHTCSAPCHPSEPCPDLRCDFPVTITCSCGRITASVPCSAGGSSSGFHVDTVLEASILQKLHVPLQPVEANVKKIPLGQRKLSCDDECAKMERKRVLAEAFDITPPNLDALHFGENSTASELLSDLFRREPKWVLAVEERFKFLVLGKTKGASGGLKVHVFCPMLKEKRDAIRHIAERWKLAVQAAGWEPKRFLVVHVTPKSRPPARILGFKPGVPITAQPPAFDPLVDMEPRLVVSMLDLPRDADISALVLRFGGECELVWLNDKNALAVFGDPARAATALRRLDHGSVYQGAAVVSSLPVLNAWGTGPKEGGVASKGSNSWKKVVSSESDSWGGEWSSSGADATVPSWKPTEAAPISTSSNPWSVLDSETTMNSVSTESAADRIMVSGVKGGSPETDGVVSTEQGAAVGNVEMHEEVDDWEEAYE</sequence>
<dbReference type="FunCoup" id="A0A804JV10">
    <property type="interactions" value="2516"/>
</dbReference>
<dbReference type="InParanoid" id="A0A804JV10"/>
<evidence type="ECO:0000259" key="13">
    <source>
        <dbReference type="PROSITE" id="PS50089"/>
    </source>
</evidence>
<evidence type="ECO:0000313" key="14">
    <source>
        <dbReference type="EMBL" id="CAG1856372.1"/>
    </source>
</evidence>
<accession>A0A804JV10</accession>
<evidence type="ECO:0000256" key="1">
    <source>
        <dbReference type="ARBA" id="ARBA00004123"/>
    </source>
</evidence>
<dbReference type="GO" id="GO:0000977">
    <property type="term" value="F:RNA polymerase II transcription regulatory region sequence-specific DNA binding"/>
    <property type="evidence" value="ECO:0000318"/>
    <property type="project" value="GO_Central"/>
</dbReference>
<keyword evidence="7" id="KW-0805">Transcription regulation</keyword>
<evidence type="ECO:0000256" key="9">
    <source>
        <dbReference type="ARBA" id="ARBA00023242"/>
    </source>
</evidence>
<dbReference type="InterPro" id="IPR001841">
    <property type="entry name" value="Znf_RING"/>
</dbReference>
<feature type="compositionally biased region" description="Basic residues" evidence="11">
    <location>
        <begin position="77"/>
        <end position="86"/>
    </location>
</feature>
<dbReference type="AlphaFoldDB" id="A0A804JV10"/>
<protein>
    <submittedName>
        <fullName evidence="14">(wild Malaysian banana) hypothetical protein</fullName>
    </submittedName>
</protein>
<dbReference type="InterPro" id="IPR000967">
    <property type="entry name" value="Znf_NFX1"/>
</dbReference>
<organism evidence="15 16">
    <name type="scientific">Musa acuminata subsp. malaccensis</name>
    <name type="common">Wild banana</name>
    <name type="synonym">Musa malaccensis</name>
    <dbReference type="NCBI Taxonomy" id="214687"/>
    <lineage>
        <taxon>Eukaryota</taxon>
        <taxon>Viridiplantae</taxon>
        <taxon>Streptophyta</taxon>
        <taxon>Embryophyta</taxon>
        <taxon>Tracheophyta</taxon>
        <taxon>Spermatophyta</taxon>
        <taxon>Magnoliopsida</taxon>
        <taxon>Liliopsida</taxon>
        <taxon>Zingiberales</taxon>
        <taxon>Musaceae</taxon>
        <taxon>Musa</taxon>
    </lineage>
</organism>
<dbReference type="PROSITE" id="PS50089">
    <property type="entry name" value="ZF_RING_2"/>
    <property type="match status" value="1"/>
</dbReference>
<keyword evidence="8" id="KW-0804">Transcription</keyword>
<keyword evidence="6" id="KW-0862">Zinc</keyword>
<keyword evidence="5 10" id="KW-0863">Zinc-finger</keyword>
<dbReference type="InterPro" id="IPR019787">
    <property type="entry name" value="Znf_PHD-finger"/>
</dbReference>
<reference evidence="15" key="2">
    <citation type="submission" date="2021-05" db="UniProtKB">
        <authorList>
            <consortium name="EnsemblPlants"/>
        </authorList>
    </citation>
    <scope>IDENTIFICATION</scope>
    <source>
        <strain evidence="15">subsp. malaccensis</strain>
    </source>
</reference>
<evidence type="ECO:0000256" key="4">
    <source>
        <dbReference type="ARBA" id="ARBA00022737"/>
    </source>
</evidence>
<dbReference type="PANTHER" id="PTHR12360">
    <property type="entry name" value="NUCLEAR TRANSCRIPTION FACTOR, X-BOX BINDING 1 NFX1"/>
    <property type="match status" value="1"/>
</dbReference>
<evidence type="ECO:0000256" key="2">
    <source>
        <dbReference type="ARBA" id="ARBA00007269"/>
    </source>
</evidence>
<dbReference type="PANTHER" id="PTHR12360:SF12">
    <property type="entry name" value="TRANSCRIPTIONAL REPRESSOR NF-X1"/>
    <property type="match status" value="1"/>
</dbReference>
<dbReference type="SUPFAM" id="SSF57850">
    <property type="entry name" value="RING/U-box"/>
    <property type="match status" value="1"/>
</dbReference>
<evidence type="ECO:0000256" key="5">
    <source>
        <dbReference type="ARBA" id="ARBA00022771"/>
    </source>
</evidence>
<dbReference type="SMART" id="SM00438">
    <property type="entry name" value="ZnF_NFX"/>
    <property type="match status" value="8"/>
</dbReference>
<keyword evidence="4" id="KW-0677">Repeat</keyword>
<dbReference type="PROSITE" id="PS50016">
    <property type="entry name" value="ZF_PHD_2"/>
    <property type="match status" value="1"/>
</dbReference>
<dbReference type="Pfam" id="PF24435">
    <property type="entry name" value="RRM_NFXL1"/>
    <property type="match status" value="1"/>
</dbReference>
<reference evidence="14" key="1">
    <citation type="submission" date="2021-03" db="EMBL/GenBank/DDBJ databases">
        <authorList>
            <consortium name="Genoscope - CEA"/>
            <person name="William W."/>
        </authorList>
    </citation>
    <scope>NUCLEOTIDE SEQUENCE</scope>
    <source>
        <strain evidence="14">Doubled-haploid Pahang</strain>
    </source>
</reference>
<dbReference type="Gramene" id="Ma07_t12240.1">
    <property type="protein sequence ID" value="Ma07_p12240.1"/>
    <property type="gene ID" value="Ma07_g12240"/>
</dbReference>
<dbReference type="GO" id="GO:0005634">
    <property type="term" value="C:nucleus"/>
    <property type="evidence" value="ECO:0000318"/>
    <property type="project" value="GO_Central"/>
</dbReference>
<dbReference type="InterPro" id="IPR034078">
    <property type="entry name" value="NFX1_fam"/>
</dbReference>
<name>A0A804JV10_MUSAM</name>
<keyword evidence="9" id="KW-0539">Nucleus</keyword>
<feature type="compositionally biased region" description="Low complexity" evidence="11">
    <location>
        <begin position="49"/>
        <end position="76"/>
    </location>
</feature>
<gene>
    <name evidence="14" type="ORF">GSMUA_42660.1</name>
</gene>
<proteinExistence type="inferred from homology"/>
<evidence type="ECO:0000313" key="15">
    <source>
        <dbReference type="EnsemblPlants" id="Ma07_p12240.1"/>
    </source>
</evidence>
<dbReference type="GO" id="GO:0008270">
    <property type="term" value="F:zinc ion binding"/>
    <property type="evidence" value="ECO:0007669"/>
    <property type="project" value="UniProtKB-KW"/>
</dbReference>
<dbReference type="EMBL" id="HG996473">
    <property type="protein sequence ID" value="CAG1856372.1"/>
    <property type="molecule type" value="Genomic_DNA"/>
</dbReference>
<evidence type="ECO:0000256" key="10">
    <source>
        <dbReference type="PROSITE-ProRule" id="PRU00175"/>
    </source>
</evidence>
<feature type="region of interest" description="Disordered" evidence="11">
    <location>
        <begin position="1"/>
        <end position="107"/>
    </location>
</feature>
<dbReference type="Pfam" id="PF01422">
    <property type="entry name" value="zf-NF-X1"/>
    <property type="match status" value="8"/>
</dbReference>